<dbReference type="Proteomes" id="UP001205506">
    <property type="component" value="Unassembled WGS sequence"/>
</dbReference>
<evidence type="ECO:0000313" key="1">
    <source>
        <dbReference type="EMBL" id="MCP9550699.1"/>
    </source>
</evidence>
<dbReference type="AlphaFoldDB" id="A0AAW5IFQ8"/>
<sequence length="363" mass="43698">MVEYKTSKGKFVCLEGLHRPFNIPLCQLVWVCKFIVSLWKDEQLTCMASEINYRFFKSHLKDLHHKMKSEKKIEGVIQKDNADLIYERIKKLNIKELKELISKVLLSRKEKVDRKIYSAYKNTSYYITLAKKLDLINERYYPSERAKSLARHKTTFFYLDSFQKDLIFRILVEKDKDMLIPLIISLPFEQNEKAPRIYLKYIEKCCDVTFFKYITKSQTSNYDKVRLSWIKQLGAVSKRGYLLKKYEWLKNEEAFAEHNENERKFLKQIVRNEEKMNKAFKQFERSYHTLVSEGKHDALFVNLYDIMSLMHCSYNTLNKIIVQYYEQKKEEKIVLFTNLVQSIDKRRRFYVKNQVPVLKVKII</sequence>
<accession>A0AAW5IFQ8</accession>
<proteinExistence type="predicted"/>
<name>A0AAW5IFQ8_9BACT</name>
<organism evidence="1 2">
    <name type="scientific">Segatella copri</name>
    <dbReference type="NCBI Taxonomy" id="165179"/>
    <lineage>
        <taxon>Bacteria</taxon>
        <taxon>Pseudomonadati</taxon>
        <taxon>Bacteroidota</taxon>
        <taxon>Bacteroidia</taxon>
        <taxon>Bacteroidales</taxon>
        <taxon>Prevotellaceae</taxon>
        <taxon>Segatella</taxon>
    </lineage>
</organism>
<reference evidence="1" key="1">
    <citation type="submission" date="2022-07" db="EMBL/GenBank/DDBJ databases">
        <title>Prevotella copri.</title>
        <authorList>
            <person name="Yang C."/>
        </authorList>
    </citation>
    <scope>NUCLEOTIDE SEQUENCE</scope>
    <source>
        <strain evidence="1">HF1805</strain>
    </source>
</reference>
<gene>
    <name evidence="1" type="ORF">NNC68_14655</name>
</gene>
<dbReference type="RefSeq" id="WP_147329745.1">
    <property type="nucleotide sequence ID" value="NZ_JANDWU010000043.1"/>
</dbReference>
<evidence type="ECO:0000313" key="2">
    <source>
        <dbReference type="Proteomes" id="UP001205506"/>
    </source>
</evidence>
<dbReference type="EMBL" id="JANDWU010000043">
    <property type="protein sequence ID" value="MCP9550699.1"/>
    <property type="molecule type" value="Genomic_DNA"/>
</dbReference>
<comment type="caution">
    <text evidence="1">The sequence shown here is derived from an EMBL/GenBank/DDBJ whole genome shotgun (WGS) entry which is preliminary data.</text>
</comment>
<protein>
    <submittedName>
        <fullName evidence="1">Uncharacterized protein</fullName>
    </submittedName>
</protein>